<evidence type="ECO:0000313" key="2">
    <source>
        <dbReference type="EMBL" id="MED7826355.1"/>
    </source>
</evidence>
<organism evidence="2 3">
    <name type="scientific">Streptomyces chiangmaiensis</name>
    <dbReference type="NCBI Taxonomy" id="766497"/>
    <lineage>
        <taxon>Bacteria</taxon>
        <taxon>Bacillati</taxon>
        <taxon>Actinomycetota</taxon>
        <taxon>Actinomycetes</taxon>
        <taxon>Kitasatosporales</taxon>
        <taxon>Streptomycetaceae</taxon>
        <taxon>Streptomyces</taxon>
    </lineage>
</organism>
<dbReference type="EMBL" id="JAYWVC010000152">
    <property type="protein sequence ID" value="MED7826355.1"/>
    <property type="molecule type" value="Genomic_DNA"/>
</dbReference>
<keyword evidence="3" id="KW-1185">Reference proteome</keyword>
<feature type="compositionally biased region" description="Low complexity" evidence="1">
    <location>
        <begin position="11"/>
        <end position="25"/>
    </location>
</feature>
<dbReference type="Proteomes" id="UP001333996">
    <property type="component" value="Unassembled WGS sequence"/>
</dbReference>
<protein>
    <submittedName>
        <fullName evidence="2">Uncharacterized protein</fullName>
    </submittedName>
</protein>
<feature type="region of interest" description="Disordered" evidence="1">
    <location>
        <begin position="1"/>
        <end position="46"/>
    </location>
</feature>
<gene>
    <name evidence="2" type="ORF">VXC91_31505</name>
</gene>
<sequence>MVAPARHLADTADGAGPAPDGPTTAQQNTRLRAGRTRLRQRRLRQQ</sequence>
<accession>A0ABU7FQF5</accession>
<proteinExistence type="predicted"/>
<comment type="caution">
    <text evidence="2">The sequence shown here is derived from an EMBL/GenBank/DDBJ whole genome shotgun (WGS) entry which is preliminary data.</text>
</comment>
<evidence type="ECO:0000313" key="3">
    <source>
        <dbReference type="Proteomes" id="UP001333996"/>
    </source>
</evidence>
<reference evidence="2" key="1">
    <citation type="submission" date="2024-01" db="EMBL/GenBank/DDBJ databases">
        <title>First draft genome sequence data of TA4-1, the type strain of Gram-positive actinobacterium Streptomyces chiangmaiensis.</title>
        <authorList>
            <person name="Yasawong M."/>
            <person name="Nantapong N."/>
        </authorList>
    </citation>
    <scope>NUCLEOTIDE SEQUENCE</scope>
    <source>
        <strain evidence="2">TA4-1</strain>
    </source>
</reference>
<dbReference type="RefSeq" id="WP_329510753.1">
    <property type="nucleotide sequence ID" value="NZ_BAAAYZ010000177.1"/>
</dbReference>
<name>A0ABU7FQF5_9ACTN</name>
<evidence type="ECO:0000256" key="1">
    <source>
        <dbReference type="SAM" id="MobiDB-lite"/>
    </source>
</evidence>
<feature type="compositionally biased region" description="Basic residues" evidence="1">
    <location>
        <begin position="32"/>
        <end position="46"/>
    </location>
</feature>